<organism evidence="3 4">
    <name type="scientific">Photobacterium sp. (strain ATCC 43367)</name>
    <dbReference type="NCBI Taxonomy" id="379097"/>
    <lineage>
        <taxon>Bacteria</taxon>
        <taxon>Pseudomonadati</taxon>
        <taxon>Pseudomonadota</taxon>
        <taxon>Gammaproteobacteria</taxon>
        <taxon>Vibrionales</taxon>
        <taxon>Vibrionaceae</taxon>
        <taxon>Vibrio</taxon>
        <taxon>Vibrio oreintalis group</taxon>
    </lineage>
</organism>
<name>A0A0A5HWX2_PHOS4</name>
<dbReference type="OrthoDB" id="5897571at2"/>
<evidence type="ECO:0000313" key="4">
    <source>
        <dbReference type="Proteomes" id="UP000030451"/>
    </source>
</evidence>
<feature type="coiled-coil region" evidence="1">
    <location>
        <begin position="184"/>
        <end position="211"/>
    </location>
</feature>
<evidence type="ECO:0000313" key="3">
    <source>
        <dbReference type="EMBL" id="KGY08810.1"/>
    </source>
</evidence>
<comment type="caution">
    <text evidence="3">The sequence shown here is derived from an EMBL/GenBank/DDBJ whole genome shotgun (WGS) entry which is preliminary data.</text>
</comment>
<reference evidence="3 4" key="1">
    <citation type="submission" date="2014-10" db="EMBL/GenBank/DDBJ databases">
        <title>Genome sequencing of Vibrio sinaloensis T08.</title>
        <authorList>
            <person name="Chan K.-G."/>
            <person name="Mohamad N.I."/>
        </authorList>
    </citation>
    <scope>NUCLEOTIDE SEQUENCE [LARGE SCALE GENOMIC DNA]</scope>
    <source>
        <strain evidence="3 4">T08</strain>
    </source>
</reference>
<evidence type="ECO:0000256" key="2">
    <source>
        <dbReference type="SAM" id="SignalP"/>
    </source>
</evidence>
<feature type="signal peptide" evidence="2">
    <location>
        <begin position="1"/>
        <end position="17"/>
    </location>
</feature>
<keyword evidence="1" id="KW-0175">Coiled coil</keyword>
<dbReference type="AlphaFoldDB" id="A0A0A5HWX2"/>
<keyword evidence="2" id="KW-0732">Signal</keyword>
<dbReference type="EMBL" id="JRWP01000018">
    <property type="protein sequence ID" value="KGY08810.1"/>
    <property type="molecule type" value="Genomic_DNA"/>
</dbReference>
<sequence length="697" mass="77215">MIKKTTLVCLSAAQLMACGGGSSGSDTPQAPPTSRTVQVVDGYLENATVCVDRNLDNRCAPNEFIEGATDSMGRIEVGAADANYPLIANIIAGETKDSDQIALASKSYQMIAPAKINTINPFTSIAHLSGKSLEQIAADLNLPADVLTGNFVANRSTSIDAAISHLIARSITRDFPPALSDATAADLQATMMAYKDKADELANQLDIHELNKRVLHQAPDGSVSSDNQMVANLSDYLENNGEFQVTPLSKDDESTRANFDGTHVAGSFVGAAQRAYTTENNQLVLDATDSSSARTYQFIYLSHHLSVSYESSSKTYQVWTHKDLSSGYDLVISDDLLRSQTLTLLRSSINSADQGDLELVTLSFAKEGNQVSVDFADATPDVMATWTIESAPDVPDVIRIDPPEGSKAPTIRLGIMEDAAQHWLARDLSLNGNYALVLNDTNLANTLFDFWRTRNDRFLQGHYTLADTVKGSEFAYFPMTNSLESDDVITAYQFKDDNVLCEADYSSNWVCDFNYSTLFNDMRLSHKGTYDFNFRRSNQFFIGLNQDNYPSIWLRDTPNRNITLERGWFVGKQWYWVRDINSDANSGPKPTMVSLNFRNATEVEITAPNAEPFTASWHIRPFVDDSRSFTSVYIELPEDKRSIESLRGEDMIQFGVMASADDALVIEMTSTLTIARENLLLRSKDLAEYMVERWQAN</sequence>
<proteinExistence type="predicted"/>
<protein>
    <recommendedName>
        <fullName evidence="5">Lipoprotein</fullName>
    </recommendedName>
</protein>
<evidence type="ECO:0000256" key="1">
    <source>
        <dbReference type="SAM" id="Coils"/>
    </source>
</evidence>
<dbReference type="STRING" id="379097.SE23_04265"/>
<dbReference type="RefSeq" id="WP_038190492.1">
    <property type="nucleotide sequence ID" value="NZ_JRWP01000018.1"/>
</dbReference>
<feature type="chain" id="PRO_5002010033" description="Lipoprotein" evidence="2">
    <location>
        <begin position="18"/>
        <end position="697"/>
    </location>
</feature>
<gene>
    <name evidence="3" type="ORF">NM06_09730</name>
</gene>
<accession>A0A0A5HWX2</accession>
<evidence type="ECO:0008006" key="5">
    <source>
        <dbReference type="Google" id="ProtNLM"/>
    </source>
</evidence>
<dbReference type="Proteomes" id="UP000030451">
    <property type="component" value="Unassembled WGS sequence"/>
</dbReference>